<protein>
    <submittedName>
        <fullName evidence="1">Uncharacterized protein</fullName>
    </submittedName>
</protein>
<dbReference type="Proteomes" id="UP000018888">
    <property type="component" value="Unassembled WGS sequence"/>
</dbReference>
<dbReference type="Gene3D" id="3.80.10.10">
    <property type="entry name" value="Ribonuclease Inhibitor"/>
    <property type="match status" value="1"/>
</dbReference>
<name>A0A2P4QM71_RHIID</name>
<dbReference type="EMBL" id="AUPC02000030">
    <property type="protein sequence ID" value="POG78726.1"/>
    <property type="molecule type" value="Genomic_DNA"/>
</dbReference>
<dbReference type="AlphaFoldDB" id="A0A2P4QM71"/>
<evidence type="ECO:0000313" key="1">
    <source>
        <dbReference type="EMBL" id="POG78726.1"/>
    </source>
</evidence>
<organism evidence="1 2">
    <name type="scientific">Rhizophagus irregularis (strain DAOM 181602 / DAOM 197198 / MUCL 43194)</name>
    <name type="common">Arbuscular mycorrhizal fungus</name>
    <name type="synonym">Glomus intraradices</name>
    <dbReference type="NCBI Taxonomy" id="747089"/>
    <lineage>
        <taxon>Eukaryota</taxon>
        <taxon>Fungi</taxon>
        <taxon>Fungi incertae sedis</taxon>
        <taxon>Mucoromycota</taxon>
        <taxon>Glomeromycotina</taxon>
        <taxon>Glomeromycetes</taxon>
        <taxon>Glomerales</taxon>
        <taxon>Glomeraceae</taxon>
        <taxon>Rhizophagus</taxon>
    </lineage>
</organism>
<dbReference type="VEuPathDB" id="FungiDB:RhiirFUN_019875"/>
<sequence length="236" mass="27252">MEKKSNKIQFMEINFRGQLPSKKIDQSIGNLIKAQKNLKSCKFIEYWDPKDPSIYKVLLNNNSLTHLNLSLSYFHQSFFEGLLACKNLETLELLRCPQMPSHLLDFPLKGSLPIKNLKVIMNYPAAFNESLTVLLHMCNINLRKLFISGVDDIIIDNICSYNTRLTHLSILAQQQIFDPPQSLSSSLQYLCFNFNIDTNSLKIFLNDCKIPLKSLEFHQSDSQGDEVFDSLFFKYI</sequence>
<keyword evidence="2" id="KW-1185">Reference proteome</keyword>
<reference evidence="1 2" key="2">
    <citation type="journal article" date="2018" name="New Phytol.">
        <title>High intraspecific genome diversity in the model arbuscular mycorrhizal symbiont Rhizophagus irregularis.</title>
        <authorList>
            <person name="Chen E.C.H."/>
            <person name="Morin E."/>
            <person name="Beaudet D."/>
            <person name="Noel J."/>
            <person name="Yildirir G."/>
            <person name="Ndikumana S."/>
            <person name="Charron P."/>
            <person name="St-Onge C."/>
            <person name="Giorgi J."/>
            <person name="Kruger M."/>
            <person name="Marton T."/>
            <person name="Ropars J."/>
            <person name="Grigoriev I.V."/>
            <person name="Hainaut M."/>
            <person name="Henrissat B."/>
            <person name="Roux C."/>
            <person name="Martin F."/>
            <person name="Corradi N."/>
        </authorList>
    </citation>
    <scope>NUCLEOTIDE SEQUENCE [LARGE SCALE GENOMIC DNA]</scope>
    <source>
        <strain evidence="1 2">DAOM 197198</strain>
    </source>
</reference>
<evidence type="ECO:0000313" key="2">
    <source>
        <dbReference type="Proteomes" id="UP000018888"/>
    </source>
</evidence>
<accession>A0A2P4QM71</accession>
<comment type="caution">
    <text evidence="1">The sequence shown here is derived from an EMBL/GenBank/DDBJ whole genome shotgun (WGS) entry which is preliminary data.</text>
</comment>
<dbReference type="SUPFAM" id="SSF52047">
    <property type="entry name" value="RNI-like"/>
    <property type="match status" value="1"/>
</dbReference>
<reference evidence="1 2" key="1">
    <citation type="journal article" date="2013" name="Proc. Natl. Acad. Sci. U.S.A.">
        <title>Genome of an arbuscular mycorrhizal fungus provides insight into the oldest plant symbiosis.</title>
        <authorList>
            <person name="Tisserant E."/>
            <person name="Malbreil M."/>
            <person name="Kuo A."/>
            <person name="Kohler A."/>
            <person name="Symeonidi A."/>
            <person name="Balestrini R."/>
            <person name="Charron P."/>
            <person name="Duensing N."/>
            <person name="Frei Dit Frey N."/>
            <person name="Gianinazzi-Pearson V."/>
            <person name="Gilbert L.B."/>
            <person name="Handa Y."/>
            <person name="Herr J.R."/>
            <person name="Hijri M."/>
            <person name="Koul R."/>
            <person name="Kawaguchi M."/>
            <person name="Krajinski F."/>
            <person name="Lammers P.J."/>
            <person name="Masclaux F.G."/>
            <person name="Murat C."/>
            <person name="Morin E."/>
            <person name="Ndikumana S."/>
            <person name="Pagni M."/>
            <person name="Petitpierre D."/>
            <person name="Requena N."/>
            <person name="Rosikiewicz P."/>
            <person name="Riley R."/>
            <person name="Saito K."/>
            <person name="San Clemente H."/>
            <person name="Shapiro H."/>
            <person name="van Tuinen D."/>
            <person name="Becard G."/>
            <person name="Bonfante P."/>
            <person name="Paszkowski U."/>
            <person name="Shachar-Hill Y.Y."/>
            <person name="Tuskan G.A."/>
            <person name="Young P.W."/>
            <person name="Sanders I.R."/>
            <person name="Henrissat B."/>
            <person name="Rensing S.A."/>
            <person name="Grigoriev I.V."/>
            <person name="Corradi N."/>
            <person name="Roux C."/>
            <person name="Martin F."/>
        </authorList>
    </citation>
    <scope>NUCLEOTIDE SEQUENCE [LARGE SCALE GENOMIC DNA]</scope>
    <source>
        <strain evidence="1 2">DAOM 197198</strain>
    </source>
</reference>
<proteinExistence type="predicted"/>
<gene>
    <name evidence="1" type="ORF">GLOIN_2v1534418</name>
</gene>
<dbReference type="InterPro" id="IPR032675">
    <property type="entry name" value="LRR_dom_sf"/>
</dbReference>